<dbReference type="OrthoDB" id="4564at2759"/>
<dbReference type="Proteomes" id="UP000054560">
    <property type="component" value="Unassembled WGS sequence"/>
</dbReference>
<dbReference type="InterPro" id="IPR014743">
    <property type="entry name" value="Cl-channel_core"/>
</dbReference>
<evidence type="ECO:0008006" key="9">
    <source>
        <dbReference type="Google" id="ProtNLM"/>
    </source>
</evidence>
<reference evidence="7 8" key="1">
    <citation type="submission" date="2011-02" db="EMBL/GenBank/DDBJ databases">
        <title>The Genome Sequence of Sphaeroforma arctica JP610.</title>
        <authorList>
            <consortium name="The Broad Institute Genome Sequencing Platform"/>
            <person name="Russ C."/>
            <person name="Cuomo C."/>
            <person name="Young S.K."/>
            <person name="Zeng Q."/>
            <person name="Gargeya S."/>
            <person name="Alvarado L."/>
            <person name="Berlin A."/>
            <person name="Chapman S.B."/>
            <person name="Chen Z."/>
            <person name="Freedman E."/>
            <person name="Gellesch M."/>
            <person name="Goldberg J."/>
            <person name="Griggs A."/>
            <person name="Gujja S."/>
            <person name="Heilman E."/>
            <person name="Heiman D."/>
            <person name="Howarth C."/>
            <person name="Mehta T."/>
            <person name="Neiman D."/>
            <person name="Pearson M."/>
            <person name="Roberts A."/>
            <person name="Saif S."/>
            <person name="Shea T."/>
            <person name="Shenoy N."/>
            <person name="Sisk P."/>
            <person name="Stolte C."/>
            <person name="Sykes S."/>
            <person name="White J."/>
            <person name="Yandava C."/>
            <person name="Burger G."/>
            <person name="Gray M.W."/>
            <person name="Holland P.W.H."/>
            <person name="King N."/>
            <person name="Lang F.B.F."/>
            <person name="Roger A.J."/>
            <person name="Ruiz-Trillo I."/>
            <person name="Haas B."/>
            <person name="Nusbaum C."/>
            <person name="Birren B."/>
        </authorList>
    </citation>
    <scope>NUCLEOTIDE SEQUENCE [LARGE SCALE GENOMIC DNA]</scope>
    <source>
        <strain evidence="7 8">JP610</strain>
    </source>
</reference>
<keyword evidence="4 6" id="KW-1133">Transmembrane helix</keyword>
<keyword evidence="3" id="KW-0677">Repeat</keyword>
<evidence type="ECO:0000256" key="3">
    <source>
        <dbReference type="ARBA" id="ARBA00022737"/>
    </source>
</evidence>
<keyword evidence="5 6" id="KW-0472">Membrane</keyword>
<dbReference type="InterPro" id="IPR050970">
    <property type="entry name" value="Cl_channel_volt-gated"/>
</dbReference>
<dbReference type="Gene3D" id="1.10.3080.10">
    <property type="entry name" value="Clc chloride channel"/>
    <property type="match status" value="1"/>
</dbReference>
<dbReference type="SUPFAM" id="SSF81340">
    <property type="entry name" value="Clc chloride channel"/>
    <property type="match status" value="1"/>
</dbReference>
<evidence type="ECO:0000256" key="1">
    <source>
        <dbReference type="ARBA" id="ARBA00004141"/>
    </source>
</evidence>
<evidence type="ECO:0000256" key="4">
    <source>
        <dbReference type="ARBA" id="ARBA00022989"/>
    </source>
</evidence>
<name>A0A0L0EZZ4_9EUKA</name>
<evidence type="ECO:0000256" key="6">
    <source>
        <dbReference type="SAM" id="Phobius"/>
    </source>
</evidence>
<accession>A0A0L0EZZ4</accession>
<proteinExistence type="predicted"/>
<organism evidence="7 8">
    <name type="scientific">Sphaeroforma arctica JP610</name>
    <dbReference type="NCBI Taxonomy" id="667725"/>
    <lineage>
        <taxon>Eukaryota</taxon>
        <taxon>Ichthyosporea</taxon>
        <taxon>Ichthyophonida</taxon>
        <taxon>Sphaeroforma</taxon>
    </lineage>
</organism>
<sequence length="53" mass="5850">MTMKLPGFQYLLKDKRALHQITAAVCSVGVSSTFGAPFAGVLFSIEVMTEYYM</sequence>
<feature type="transmembrane region" description="Helical" evidence="6">
    <location>
        <begin position="21"/>
        <end position="45"/>
    </location>
</feature>
<dbReference type="PANTHER" id="PTHR45720">
    <property type="entry name" value="CHLORIDE CHANNEL PROTEIN 2"/>
    <property type="match status" value="1"/>
</dbReference>
<keyword evidence="2 6" id="KW-0812">Transmembrane</keyword>
<dbReference type="AlphaFoldDB" id="A0A0L0EZZ4"/>
<dbReference type="PANTHER" id="PTHR45720:SF10">
    <property type="entry name" value="CHLORIDE CHANNEL PROTEIN 2"/>
    <property type="match status" value="1"/>
</dbReference>
<gene>
    <name evidence="7" type="ORF">SARC_17516</name>
</gene>
<protein>
    <recommendedName>
        <fullName evidence="9">Chloride channel protein</fullName>
    </recommendedName>
</protein>
<dbReference type="EMBL" id="KQ252644">
    <property type="protein sequence ID" value="KNC69966.1"/>
    <property type="molecule type" value="Genomic_DNA"/>
</dbReference>
<dbReference type="GeneID" id="25918020"/>
<dbReference type="RefSeq" id="XP_014143868.1">
    <property type="nucleotide sequence ID" value="XM_014288393.1"/>
</dbReference>
<evidence type="ECO:0000313" key="8">
    <source>
        <dbReference type="Proteomes" id="UP000054560"/>
    </source>
</evidence>
<feature type="non-terminal residue" evidence="7">
    <location>
        <position position="53"/>
    </location>
</feature>
<evidence type="ECO:0000256" key="2">
    <source>
        <dbReference type="ARBA" id="ARBA00022692"/>
    </source>
</evidence>
<dbReference type="Pfam" id="PF00654">
    <property type="entry name" value="Voltage_CLC"/>
    <property type="match status" value="1"/>
</dbReference>
<dbReference type="GO" id="GO:0005247">
    <property type="term" value="F:voltage-gated chloride channel activity"/>
    <property type="evidence" value="ECO:0007669"/>
    <property type="project" value="TreeGrafter"/>
</dbReference>
<evidence type="ECO:0000313" key="7">
    <source>
        <dbReference type="EMBL" id="KNC69966.1"/>
    </source>
</evidence>
<keyword evidence="8" id="KW-1185">Reference proteome</keyword>
<dbReference type="GO" id="GO:0016020">
    <property type="term" value="C:membrane"/>
    <property type="evidence" value="ECO:0007669"/>
    <property type="project" value="UniProtKB-SubCell"/>
</dbReference>
<evidence type="ECO:0000256" key="5">
    <source>
        <dbReference type="ARBA" id="ARBA00023136"/>
    </source>
</evidence>
<comment type="subcellular location">
    <subcellularLocation>
        <location evidence="1">Membrane</location>
        <topology evidence="1">Multi-pass membrane protein</topology>
    </subcellularLocation>
</comment>
<dbReference type="InterPro" id="IPR001807">
    <property type="entry name" value="ClC"/>
</dbReference>